<evidence type="ECO:0000313" key="2">
    <source>
        <dbReference type="Proteomes" id="UP000521017"/>
    </source>
</evidence>
<dbReference type="EMBL" id="JACHCC010000002">
    <property type="protein sequence ID" value="MBB6498824.1"/>
    <property type="molecule type" value="Genomic_DNA"/>
</dbReference>
<name>A0A7X0J0H7_9SPHI</name>
<dbReference type="PANTHER" id="PTHR39441">
    <property type="entry name" value="DUF2252 DOMAIN-CONTAINING PROTEIN"/>
    <property type="match status" value="1"/>
</dbReference>
<dbReference type="Proteomes" id="UP000521017">
    <property type="component" value="Unassembled WGS sequence"/>
</dbReference>
<dbReference type="PANTHER" id="PTHR39441:SF1">
    <property type="entry name" value="DUF2252 DOMAIN-CONTAINING PROTEIN"/>
    <property type="match status" value="1"/>
</dbReference>
<proteinExistence type="predicted"/>
<dbReference type="RefSeq" id="WP_184623289.1">
    <property type="nucleotide sequence ID" value="NZ_JACHCC010000002.1"/>
</dbReference>
<dbReference type="Pfam" id="PF10009">
    <property type="entry name" value="DUF2252"/>
    <property type="match status" value="1"/>
</dbReference>
<evidence type="ECO:0000313" key="1">
    <source>
        <dbReference type="EMBL" id="MBB6498824.1"/>
    </source>
</evidence>
<reference evidence="1 2" key="1">
    <citation type="submission" date="2020-08" db="EMBL/GenBank/DDBJ databases">
        <title>Genomic Encyclopedia of Type Strains, Phase IV (KMG-V): Genome sequencing to study the core and pangenomes of soil and plant-associated prokaryotes.</title>
        <authorList>
            <person name="Whitman W."/>
        </authorList>
    </citation>
    <scope>NUCLEOTIDE SEQUENCE [LARGE SCALE GENOMIC DNA]</scope>
    <source>
        <strain evidence="1 2">M2T3</strain>
    </source>
</reference>
<sequence length="403" mass="46774">MSLSERIISSNQGLLEEMVQLKYKAMSENAFRFFRGTCDLFYQDLKTWKEIPGSPLGWICGDLHVENFGSYKSDDGQVYFDLNDFDEAILAPVIMELVRMLTSIFLCFDFLELEEIKAVNMVQVFLRNYSAVLVKAKALPIEPRIAKGIISTFLQSVSKRKQSRLLEKRTEVRKRKLVLSLTDERHFELDKEERKELILHLTDWINNHSISPYNYKVKDVVFRLAGTGSVGIKRYMFLLESVQKRGKYLIIDMKQALGSALSPMIDVKQPNWESNAERVVFVQQMCQHMPCALLSHTNFRGDSYVMKEMQPNEDKIKFKLIQDQYRDVYQVIDDMAFLTASSHLRSSGRKGSAIADELIEFGTNQSWHQSLIDYAHSYSKKAMIDYDIFKQEFDAGTYQVMEK</sequence>
<dbReference type="AlphaFoldDB" id="A0A7X0J0H7"/>
<organism evidence="1 2">
    <name type="scientific">Pedobacter cryoconitis</name>
    <dbReference type="NCBI Taxonomy" id="188932"/>
    <lineage>
        <taxon>Bacteria</taxon>
        <taxon>Pseudomonadati</taxon>
        <taxon>Bacteroidota</taxon>
        <taxon>Sphingobacteriia</taxon>
        <taxon>Sphingobacteriales</taxon>
        <taxon>Sphingobacteriaceae</taxon>
        <taxon>Pedobacter</taxon>
    </lineage>
</organism>
<dbReference type="InterPro" id="IPR018721">
    <property type="entry name" value="DUF2252"/>
</dbReference>
<accession>A0A7X0J0H7</accession>
<comment type="caution">
    <text evidence="1">The sequence shown here is derived from an EMBL/GenBank/DDBJ whole genome shotgun (WGS) entry which is preliminary data.</text>
</comment>
<gene>
    <name evidence="1" type="ORF">HDF25_000961</name>
</gene>
<protein>
    <submittedName>
        <fullName evidence="1">Uncharacterized protein (DUF2252 family)</fullName>
    </submittedName>
</protein>